<feature type="compositionally biased region" description="Polar residues" evidence="1">
    <location>
        <begin position="190"/>
        <end position="206"/>
    </location>
</feature>
<sequence length="1297" mass="144160">TSFGLIVSSKHDSLNRIIKSNKNVKKEDENKLRKKKHYETAVSELISIISHNDIDEDFRADRQRTELPVSRQPLRMPGEVSGETSGNYKPHDHGLQPESLHQDHHSNSGRESLLEEKIYRNETEYETITVSSSTDEPLYQKICMRRVFNEMLPQSQPDDNEMVDLSGLELLSNSIEQFENNQSHHKDGSIQPSDSTVDSTDTKQEISCSDETAAETLQMLSHQTSCVGDSEKDIGHVEQGTASNMLGGLGLLCALAEQRILEEGTSSDPTDTEEECKKFIASKVMQYYNGTGNNSGSSSPQHCSQAVFQPQQILPLCASPSADIMDAMELNMRMKLAELQRKYREKQRELSKLTPKKSSDATSSEASDATVSASPAKRGPGRPRKKCNKLCLESPPLSPPAAVGSKPRVGRPPVMKNRELPPPVLEKVRHRRGLCSSKTKSIKTGHSKTTDLATNHNGNVTKVKDAAAKSGSELDVSQKANELGVLEKQRSDHPYYDLEEDSRAIPDGSHKPKMSPSPPPLSPSLPPCLSSSSSTSSTSSSSKKRKVGRPKKHFPATGREIATETIVAKKPKSKNSLVSMLLSKSRHAKPSHSLSRGITESPLEAYSSRMNGLYGSACSDSEVNATAGEEHNVPDRKPNKIRPKLKAEAKIKTWSWCEDEDAVPMDWSKTKPADTVVPPSTTWPNKTELKYMVEKNTTKAGEAVSRPRKRKLATVPAKKQKRSDSVTGQGTTSSESEDIPLSVLSSRQNATSTVPDTAPWQLTQTHLNTEKQRALTVMGGLFYAGTLSAIEAPDVYGITLDGERGNRAHIYSREEILRDAILEVRPSSMSELVPGTRICAYWSQQYRCLYPGTVAQPSSPDPQLDLHFVNVEFDDGDSGRINIDDIRLLPTDYPIIVSSTTPRTSCESHSKDRRTVGEVAVTALSKKKPAASQKELMDRNASNNNLRERKRLKKRRREKLKRLLACAASDGGLLKKHRKKHRCSGGEEHCRHKKHHKRHRKHRHRNHNGSRNKDCSSGSSSAESGPRQGKADGDVLSRLSPVVEQLDILEIQQTAIRQLTSEQENIEPIKTTTPPAEPDESDTEQDETTDPTLEEPANTDNKKTKQKDKEPGKPKKGRDRQPSVESRSKMAAFLPARQLWGWSGRGFKRPGAKGRGKKEFYKAIQRGKETIRVGDCAVFLSTGRPDRPYIGRIESMWEAWGTNMVVRVKWFYHPEETNGCPTQLQYPGALFESPHVDENDVQTISHKCEVLPLEGYTSRLGSEPQRYSTVYDNNDIYYLAGYYDPTTSQLTLEPGVV</sequence>
<feature type="region of interest" description="Disordered" evidence="1">
    <location>
        <begin position="480"/>
        <end position="575"/>
    </location>
</feature>
<dbReference type="InterPro" id="IPR017956">
    <property type="entry name" value="AT_hook_DNA-bd_motif"/>
</dbReference>
<dbReference type="Pfam" id="PF21744">
    <property type="entry name" value="BAHCC1-like_Tudor"/>
    <property type="match status" value="1"/>
</dbReference>
<gene>
    <name evidence="3" type="ORF">L9F63_005697</name>
</gene>
<dbReference type="InterPro" id="IPR056841">
    <property type="entry name" value="TNRC18_BAHCC1-like_SH3"/>
</dbReference>
<feature type="region of interest" description="Disordered" evidence="1">
    <location>
        <begin position="1059"/>
        <end position="1128"/>
    </location>
</feature>
<evidence type="ECO:0000313" key="4">
    <source>
        <dbReference type="Proteomes" id="UP001233999"/>
    </source>
</evidence>
<evidence type="ECO:0000256" key="1">
    <source>
        <dbReference type="SAM" id="MobiDB-lite"/>
    </source>
</evidence>
<comment type="caution">
    <text evidence="3">The sequence shown here is derived from an EMBL/GenBank/DDBJ whole genome shotgun (WGS) entry which is preliminary data.</text>
</comment>
<feature type="compositionally biased region" description="Basic residues" evidence="1">
    <location>
        <begin position="948"/>
        <end position="957"/>
    </location>
</feature>
<organism evidence="3 4">
    <name type="scientific">Diploptera punctata</name>
    <name type="common">Pacific beetle cockroach</name>
    <dbReference type="NCBI Taxonomy" id="6984"/>
    <lineage>
        <taxon>Eukaryota</taxon>
        <taxon>Metazoa</taxon>
        <taxon>Ecdysozoa</taxon>
        <taxon>Arthropoda</taxon>
        <taxon>Hexapoda</taxon>
        <taxon>Insecta</taxon>
        <taxon>Pterygota</taxon>
        <taxon>Neoptera</taxon>
        <taxon>Polyneoptera</taxon>
        <taxon>Dictyoptera</taxon>
        <taxon>Blattodea</taxon>
        <taxon>Blaberoidea</taxon>
        <taxon>Blaberidae</taxon>
        <taxon>Diplopterinae</taxon>
        <taxon>Diploptera</taxon>
    </lineage>
</organism>
<feature type="compositionally biased region" description="Low complexity" evidence="1">
    <location>
        <begin position="527"/>
        <end position="541"/>
    </location>
</feature>
<dbReference type="PROSITE" id="PS51038">
    <property type="entry name" value="BAH"/>
    <property type="match status" value="1"/>
</dbReference>
<dbReference type="GO" id="GO:0003677">
    <property type="term" value="F:DNA binding"/>
    <property type="evidence" value="ECO:0007669"/>
    <property type="project" value="InterPro"/>
</dbReference>
<dbReference type="InterPro" id="IPR048924">
    <property type="entry name" value="BAHCC1-like_Tudor"/>
</dbReference>
<feature type="compositionally biased region" description="Basic residues" evidence="1">
    <location>
        <begin position="991"/>
        <end position="1010"/>
    </location>
</feature>
<dbReference type="Pfam" id="PF24912">
    <property type="entry name" value="SH3_TNRC18"/>
    <property type="match status" value="1"/>
</dbReference>
<dbReference type="InterPro" id="IPR043151">
    <property type="entry name" value="BAH_sf"/>
</dbReference>
<dbReference type="Gene3D" id="2.30.30.140">
    <property type="match status" value="1"/>
</dbReference>
<feature type="compositionally biased region" description="Pro residues" evidence="1">
    <location>
        <begin position="515"/>
        <end position="526"/>
    </location>
</feature>
<evidence type="ECO:0000313" key="3">
    <source>
        <dbReference type="EMBL" id="KAJ9577704.1"/>
    </source>
</evidence>
<reference evidence="3" key="1">
    <citation type="journal article" date="2023" name="IScience">
        <title>Live-bearing cockroach genome reveals convergent evolutionary mechanisms linked to viviparity in insects and beyond.</title>
        <authorList>
            <person name="Fouks B."/>
            <person name="Harrison M.C."/>
            <person name="Mikhailova A.A."/>
            <person name="Marchal E."/>
            <person name="English S."/>
            <person name="Carruthers M."/>
            <person name="Jennings E.C."/>
            <person name="Chiamaka E.L."/>
            <person name="Frigard R.A."/>
            <person name="Pippel M."/>
            <person name="Attardo G.M."/>
            <person name="Benoit J.B."/>
            <person name="Bornberg-Bauer E."/>
            <person name="Tobe S.S."/>
        </authorList>
    </citation>
    <scope>NUCLEOTIDE SEQUENCE</scope>
    <source>
        <strain evidence="3">Stay&amp;Tobe</strain>
    </source>
</reference>
<feature type="region of interest" description="Disordered" evidence="1">
    <location>
        <begin position="926"/>
        <end position="957"/>
    </location>
</feature>
<feature type="compositionally biased region" description="Basic and acidic residues" evidence="1">
    <location>
        <begin position="1100"/>
        <end position="1128"/>
    </location>
</feature>
<feature type="compositionally biased region" description="Polar residues" evidence="1">
    <location>
        <begin position="450"/>
        <end position="460"/>
    </location>
</feature>
<dbReference type="PANTHER" id="PTHR12505">
    <property type="entry name" value="PHD FINGER TRANSCRIPTION FACTOR"/>
    <property type="match status" value="1"/>
</dbReference>
<feature type="region of interest" description="Disordered" evidence="1">
    <location>
        <begin position="64"/>
        <end position="111"/>
    </location>
</feature>
<dbReference type="EMBL" id="JASPKZ010009349">
    <property type="protein sequence ID" value="KAJ9577704.1"/>
    <property type="molecule type" value="Genomic_DNA"/>
</dbReference>
<dbReference type="SMART" id="SM00384">
    <property type="entry name" value="AT_hook"/>
    <property type="match status" value="2"/>
</dbReference>
<feature type="region of interest" description="Disordered" evidence="1">
    <location>
        <begin position="347"/>
        <end position="460"/>
    </location>
</feature>
<dbReference type="PANTHER" id="PTHR12505:SF24">
    <property type="entry name" value="PROTEIN WINGED EYE"/>
    <property type="match status" value="1"/>
</dbReference>
<dbReference type="SMART" id="SM00439">
    <property type="entry name" value="BAH"/>
    <property type="match status" value="1"/>
</dbReference>
<dbReference type="Gene3D" id="2.30.30.490">
    <property type="match status" value="1"/>
</dbReference>
<feature type="compositionally biased region" description="Basic residues" evidence="1">
    <location>
        <begin position="379"/>
        <end position="388"/>
    </location>
</feature>
<dbReference type="InterPro" id="IPR052429">
    <property type="entry name" value="BAH_domain_protein"/>
</dbReference>
<accession>A0AAD7ZBX6</accession>
<proteinExistence type="predicted"/>
<feature type="domain" description="BAH" evidence="2">
    <location>
        <begin position="1169"/>
        <end position="1294"/>
    </location>
</feature>
<protein>
    <recommendedName>
        <fullName evidence="2">BAH domain-containing protein</fullName>
    </recommendedName>
</protein>
<keyword evidence="4" id="KW-1185">Reference proteome</keyword>
<feature type="compositionally biased region" description="Basic residues" evidence="1">
    <location>
        <begin position="542"/>
        <end position="554"/>
    </location>
</feature>
<feature type="region of interest" description="Disordered" evidence="1">
    <location>
        <begin position="971"/>
        <end position="1034"/>
    </location>
</feature>
<name>A0AAD7ZBX6_DIPPU</name>
<feature type="compositionally biased region" description="Basic and acidic residues" evidence="1">
    <location>
        <begin position="485"/>
        <end position="510"/>
    </location>
</feature>
<feature type="compositionally biased region" description="Low complexity" evidence="1">
    <location>
        <begin position="1016"/>
        <end position="1025"/>
    </location>
</feature>
<feature type="compositionally biased region" description="Polar residues" evidence="1">
    <location>
        <begin position="725"/>
        <end position="734"/>
    </location>
</feature>
<feature type="compositionally biased region" description="Acidic residues" evidence="1">
    <location>
        <begin position="1077"/>
        <end position="1093"/>
    </location>
</feature>
<feature type="compositionally biased region" description="Basic residues" evidence="1">
    <location>
        <begin position="974"/>
        <end position="983"/>
    </location>
</feature>
<feature type="compositionally biased region" description="Basic and acidic residues" evidence="1">
    <location>
        <begin position="89"/>
        <end position="111"/>
    </location>
</feature>
<dbReference type="CDD" id="cd04714">
    <property type="entry name" value="BAH_BAHCC1"/>
    <property type="match status" value="1"/>
</dbReference>
<feature type="compositionally biased region" description="Low complexity" evidence="1">
    <location>
        <begin position="360"/>
        <end position="374"/>
    </location>
</feature>
<feature type="non-terminal residue" evidence="3">
    <location>
        <position position="1297"/>
    </location>
</feature>
<feature type="region of interest" description="Disordered" evidence="1">
    <location>
        <begin position="697"/>
        <end position="739"/>
    </location>
</feature>
<evidence type="ECO:0000259" key="2">
    <source>
        <dbReference type="PROSITE" id="PS51038"/>
    </source>
</evidence>
<feature type="region of interest" description="Disordered" evidence="1">
    <location>
        <begin position="180"/>
        <end position="206"/>
    </location>
</feature>
<dbReference type="Proteomes" id="UP001233999">
    <property type="component" value="Unassembled WGS sequence"/>
</dbReference>
<dbReference type="GO" id="GO:0003682">
    <property type="term" value="F:chromatin binding"/>
    <property type="evidence" value="ECO:0007669"/>
    <property type="project" value="InterPro"/>
</dbReference>
<reference evidence="3" key="2">
    <citation type="submission" date="2023-05" db="EMBL/GenBank/DDBJ databases">
        <authorList>
            <person name="Fouks B."/>
        </authorList>
    </citation>
    <scope>NUCLEOTIDE SEQUENCE</scope>
    <source>
        <strain evidence="3">Stay&amp;Tobe</strain>
        <tissue evidence="3">Testes</tissue>
    </source>
</reference>
<dbReference type="Pfam" id="PF01426">
    <property type="entry name" value="BAH"/>
    <property type="match status" value="1"/>
</dbReference>
<dbReference type="InterPro" id="IPR001025">
    <property type="entry name" value="BAH_dom"/>
</dbReference>